<comment type="caution">
    <text evidence="1">The sequence shown here is derived from an EMBL/GenBank/DDBJ whole genome shotgun (WGS) entry which is preliminary data.</text>
</comment>
<evidence type="ECO:0000313" key="2">
    <source>
        <dbReference type="Proteomes" id="UP001181693"/>
    </source>
</evidence>
<protein>
    <submittedName>
        <fullName evidence="1">Uncharacterized protein</fullName>
    </submittedName>
</protein>
<name>A0AAV3B164_PYXAD</name>
<dbReference type="EMBL" id="DYDO01000002">
    <property type="protein sequence ID" value="DBA30407.1"/>
    <property type="molecule type" value="Genomic_DNA"/>
</dbReference>
<reference evidence="1" key="1">
    <citation type="thesis" date="2020" institute="ProQuest LLC" country="789 East Eisenhower Parkway, Ann Arbor, MI, USA">
        <title>Comparative Genomics and Chromosome Evolution.</title>
        <authorList>
            <person name="Mudd A.B."/>
        </authorList>
    </citation>
    <scope>NUCLEOTIDE SEQUENCE</scope>
    <source>
        <strain evidence="1">1538</strain>
        <tissue evidence="1">Blood</tissue>
    </source>
</reference>
<sequence>MADYTMKNPFFRLENGLLYTLKICNITKRYFQGHNGFGIKCDSRCSVLILSQNITAEVFQGLLEAFTNIEVMCTGPPYIPQCNV</sequence>
<dbReference type="AlphaFoldDB" id="A0AAV3B164"/>
<organism evidence="1 2">
    <name type="scientific">Pyxicephalus adspersus</name>
    <name type="common">African bullfrog</name>
    <dbReference type="NCBI Taxonomy" id="30357"/>
    <lineage>
        <taxon>Eukaryota</taxon>
        <taxon>Metazoa</taxon>
        <taxon>Chordata</taxon>
        <taxon>Craniata</taxon>
        <taxon>Vertebrata</taxon>
        <taxon>Euteleostomi</taxon>
        <taxon>Amphibia</taxon>
        <taxon>Batrachia</taxon>
        <taxon>Anura</taxon>
        <taxon>Neobatrachia</taxon>
        <taxon>Ranoidea</taxon>
        <taxon>Pyxicephalidae</taxon>
        <taxon>Pyxicephalinae</taxon>
        <taxon>Pyxicephalus</taxon>
    </lineage>
</organism>
<evidence type="ECO:0000313" key="1">
    <source>
        <dbReference type="EMBL" id="DBA30407.1"/>
    </source>
</evidence>
<proteinExistence type="predicted"/>
<accession>A0AAV3B164</accession>
<dbReference type="Proteomes" id="UP001181693">
    <property type="component" value="Unassembled WGS sequence"/>
</dbReference>
<gene>
    <name evidence="1" type="ORF">GDO54_006394</name>
</gene>
<keyword evidence="2" id="KW-1185">Reference proteome</keyword>